<organism evidence="1 2">
    <name type="scientific">Hymenolepis diminuta</name>
    <name type="common">Rat tapeworm</name>
    <dbReference type="NCBI Taxonomy" id="6216"/>
    <lineage>
        <taxon>Eukaryota</taxon>
        <taxon>Metazoa</taxon>
        <taxon>Spiralia</taxon>
        <taxon>Lophotrochozoa</taxon>
        <taxon>Platyhelminthes</taxon>
        <taxon>Cestoda</taxon>
        <taxon>Eucestoda</taxon>
        <taxon>Cyclophyllidea</taxon>
        <taxon>Hymenolepididae</taxon>
        <taxon>Hymenolepis</taxon>
    </lineage>
</organism>
<evidence type="ECO:0000313" key="1">
    <source>
        <dbReference type="EMBL" id="VUZ39548.1"/>
    </source>
</evidence>
<sequence length="64" mass="7343">MRLTIMILMLTSLVVRIRSTLTFFVSVRIAVLTPVLKERTVSMEAKIATNRHFGLFLFGFVGWL</sequence>
<dbReference type="AlphaFoldDB" id="A0A564XYD3"/>
<protein>
    <submittedName>
        <fullName evidence="1">Uncharacterized protein</fullName>
    </submittedName>
</protein>
<dbReference type="EMBL" id="CABIJS010000018">
    <property type="protein sequence ID" value="VUZ39548.1"/>
    <property type="molecule type" value="Genomic_DNA"/>
</dbReference>
<proteinExistence type="predicted"/>
<keyword evidence="2" id="KW-1185">Reference proteome</keyword>
<accession>A0A564XYD3</accession>
<dbReference type="Proteomes" id="UP000321570">
    <property type="component" value="Unassembled WGS sequence"/>
</dbReference>
<evidence type="ECO:0000313" key="2">
    <source>
        <dbReference type="Proteomes" id="UP000321570"/>
    </source>
</evidence>
<name>A0A564XYD3_HYMDI</name>
<gene>
    <name evidence="1" type="ORF">WMSIL1_LOCUS802</name>
</gene>
<reference evidence="1 2" key="1">
    <citation type="submission" date="2019-07" db="EMBL/GenBank/DDBJ databases">
        <authorList>
            <person name="Jastrzebski P J."/>
            <person name="Paukszto L."/>
            <person name="Jastrzebski P J."/>
        </authorList>
    </citation>
    <scope>NUCLEOTIDE SEQUENCE [LARGE SCALE GENOMIC DNA]</scope>
    <source>
        <strain evidence="1 2">WMS-il1</strain>
    </source>
</reference>